<keyword evidence="2" id="KW-1185">Reference proteome</keyword>
<name>A0AAV5JQK4_9ROSI</name>
<sequence>MRCGEGLLLLSCYYQDYSDCVSREMKIAEAGAWHNGEWCWSIQWRRQPWGRELDEAELLDDLLSRTVLKKNEENPKSTVGRRAKRVHFERSIQHTFQQH</sequence>
<reference evidence="1 2" key="1">
    <citation type="journal article" date="2021" name="Commun. Biol.">
        <title>The genome of Shorea leprosula (Dipterocarpaceae) highlights the ecological relevance of drought in aseasonal tropical rainforests.</title>
        <authorList>
            <person name="Ng K.K.S."/>
            <person name="Kobayashi M.J."/>
            <person name="Fawcett J.A."/>
            <person name="Hatakeyama M."/>
            <person name="Paape T."/>
            <person name="Ng C.H."/>
            <person name="Ang C.C."/>
            <person name="Tnah L.H."/>
            <person name="Lee C.T."/>
            <person name="Nishiyama T."/>
            <person name="Sese J."/>
            <person name="O'Brien M.J."/>
            <person name="Copetti D."/>
            <person name="Mohd Noor M.I."/>
            <person name="Ong R.C."/>
            <person name="Putra M."/>
            <person name="Sireger I.Z."/>
            <person name="Indrioko S."/>
            <person name="Kosugi Y."/>
            <person name="Izuno A."/>
            <person name="Isagi Y."/>
            <person name="Lee S.L."/>
            <person name="Shimizu K.K."/>
        </authorList>
    </citation>
    <scope>NUCLEOTIDE SEQUENCE [LARGE SCALE GENOMIC DNA]</scope>
    <source>
        <strain evidence="1">214</strain>
    </source>
</reference>
<organism evidence="1 2">
    <name type="scientific">Rubroshorea leprosula</name>
    <dbReference type="NCBI Taxonomy" id="152421"/>
    <lineage>
        <taxon>Eukaryota</taxon>
        <taxon>Viridiplantae</taxon>
        <taxon>Streptophyta</taxon>
        <taxon>Embryophyta</taxon>
        <taxon>Tracheophyta</taxon>
        <taxon>Spermatophyta</taxon>
        <taxon>Magnoliopsida</taxon>
        <taxon>eudicotyledons</taxon>
        <taxon>Gunneridae</taxon>
        <taxon>Pentapetalae</taxon>
        <taxon>rosids</taxon>
        <taxon>malvids</taxon>
        <taxon>Malvales</taxon>
        <taxon>Dipterocarpaceae</taxon>
        <taxon>Rubroshorea</taxon>
    </lineage>
</organism>
<proteinExistence type="predicted"/>
<gene>
    <name evidence="1" type="ORF">SLEP1_g24111</name>
</gene>
<protein>
    <submittedName>
        <fullName evidence="1">Uncharacterized protein</fullName>
    </submittedName>
</protein>
<dbReference type="Proteomes" id="UP001054252">
    <property type="component" value="Unassembled WGS sequence"/>
</dbReference>
<accession>A0AAV5JQK4</accession>
<evidence type="ECO:0000313" key="2">
    <source>
        <dbReference type="Proteomes" id="UP001054252"/>
    </source>
</evidence>
<dbReference type="AlphaFoldDB" id="A0AAV5JQK4"/>
<dbReference type="EMBL" id="BPVZ01000037">
    <property type="protein sequence ID" value="GKV13035.1"/>
    <property type="molecule type" value="Genomic_DNA"/>
</dbReference>
<comment type="caution">
    <text evidence="1">The sequence shown here is derived from an EMBL/GenBank/DDBJ whole genome shotgun (WGS) entry which is preliminary data.</text>
</comment>
<evidence type="ECO:0000313" key="1">
    <source>
        <dbReference type="EMBL" id="GKV13035.1"/>
    </source>
</evidence>